<reference evidence="1 2" key="2">
    <citation type="journal article" date="2022" name="Mol. Ecol. Resour.">
        <title>The genomes of chicory, endive, great burdock and yacon provide insights into Asteraceae paleo-polyploidization history and plant inulin production.</title>
        <authorList>
            <person name="Fan W."/>
            <person name="Wang S."/>
            <person name="Wang H."/>
            <person name="Wang A."/>
            <person name="Jiang F."/>
            <person name="Liu H."/>
            <person name="Zhao H."/>
            <person name="Xu D."/>
            <person name="Zhang Y."/>
        </authorList>
    </citation>
    <scope>NUCLEOTIDE SEQUENCE [LARGE SCALE GENOMIC DNA]</scope>
    <source>
        <strain evidence="2">cv. Yunnan</strain>
        <tissue evidence="1">Leaves</tissue>
    </source>
</reference>
<organism evidence="1 2">
    <name type="scientific">Smallanthus sonchifolius</name>
    <dbReference type="NCBI Taxonomy" id="185202"/>
    <lineage>
        <taxon>Eukaryota</taxon>
        <taxon>Viridiplantae</taxon>
        <taxon>Streptophyta</taxon>
        <taxon>Embryophyta</taxon>
        <taxon>Tracheophyta</taxon>
        <taxon>Spermatophyta</taxon>
        <taxon>Magnoliopsida</taxon>
        <taxon>eudicotyledons</taxon>
        <taxon>Gunneridae</taxon>
        <taxon>Pentapetalae</taxon>
        <taxon>asterids</taxon>
        <taxon>campanulids</taxon>
        <taxon>Asterales</taxon>
        <taxon>Asteraceae</taxon>
        <taxon>Asteroideae</taxon>
        <taxon>Heliantheae alliance</taxon>
        <taxon>Millerieae</taxon>
        <taxon>Smallanthus</taxon>
    </lineage>
</organism>
<dbReference type="EMBL" id="CM042034">
    <property type="protein sequence ID" value="KAI3760642.1"/>
    <property type="molecule type" value="Genomic_DNA"/>
</dbReference>
<dbReference type="Proteomes" id="UP001056120">
    <property type="component" value="Linkage Group LG17"/>
</dbReference>
<proteinExistence type="predicted"/>
<accession>A0ACB9EP52</accession>
<name>A0ACB9EP52_9ASTR</name>
<gene>
    <name evidence="1" type="ORF">L1987_51040</name>
</gene>
<sequence length="144" mass="17072">MGDDQYNSQPIRKPSSWILDKWRRPKNTEGSSSSEQQNPAGNQPDNFQRPRNRWAIPDDESHNWSETILDFYNHGDKPFCYSAVFFREAKLDKRFWGSLLGFRNNGYLLPEHFEGWVGRLMKWRNRELASGFLECPPVDLRRVH</sequence>
<reference evidence="2" key="1">
    <citation type="journal article" date="2022" name="Mol. Ecol. Resour.">
        <title>The genomes of chicory, endive, great burdock and yacon provide insights into Asteraceae palaeo-polyploidization history and plant inulin production.</title>
        <authorList>
            <person name="Fan W."/>
            <person name="Wang S."/>
            <person name="Wang H."/>
            <person name="Wang A."/>
            <person name="Jiang F."/>
            <person name="Liu H."/>
            <person name="Zhao H."/>
            <person name="Xu D."/>
            <person name="Zhang Y."/>
        </authorList>
    </citation>
    <scope>NUCLEOTIDE SEQUENCE [LARGE SCALE GENOMIC DNA]</scope>
    <source>
        <strain evidence="2">cv. Yunnan</strain>
    </source>
</reference>
<comment type="caution">
    <text evidence="1">The sequence shown here is derived from an EMBL/GenBank/DDBJ whole genome shotgun (WGS) entry which is preliminary data.</text>
</comment>
<evidence type="ECO:0000313" key="2">
    <source>
        <dbReference type="Proteomes" id="UP001056120"/>
    </source>
</evidence>
<evidence type="ECO:0000313" key="1">
    <source>
        <dbReference type="EMBL" id="KAI3760642.1"/>
    </source>
</evidence>
<protein>
    <submittedName>
        <fullName evidence="1">Uncharacterized protein</fullName>
    </submittedName>
</protein>
<keyword evidence="2" id="KW-1185">Reference proteome</keyword>